<feature type="domain" description="Peptidase M13 N-terminal" evidence="10">
    <location>
        <begin position="170"/>
        <end position="532"/>
    </location>
</feature>
<evidence type="ECO:0000256" key="1">
    <source>
        <dbReference type="ARBA" id="ARBA00001947"/>
    </source>
</evidence>
<feature type="domain" description="Peptidase M13 C-terminal" evidence="9">
    <location>
        <begin position="1167"/>
        <end position="1371"/>
    </location>
</feature>
<evidence type="ECO:0000259" key="10">
    <source>
        <dbReference type="Pfam" id="PF05649"/>
    </source>
</evidence>
<dbReference type="Pfam" id="PF01431">
    <property type="entry name" value="Peptidase_M13"/>
    <property type="match status" value="3"/>
</dbReference>
<evidence type="ECO:0008006" key="13">
    <source>
        <dbReference type="Google" id="ProtNLM"/>
    </source>
</evidence>
<dbReference type="PRINTS" id="PR00786">
    <property type="entry name" value="NEPRILYSIN"/>
</dbReference>
<evidence type="ECO:0000256" key="5">
    <source>
        <dbReference type="ARBA" id="ARBA00022801"/>
    </source>
</evidence>
<dbReference type="PANTHER" id="PTHR11733">
    <property type="entry name" value="ZINC METALLOPROTEASE FAMILY M13 NEPRILYSIN-RELATED"/>
    <property type="match status" value="1"/>
</dbReference>
<keyword evidence="12" id="KW-1185">Reference proteome</keyword>
<dbReference type="Gene3D" id="1.10.1380.10">
    <property type="entry name" value="Neutral endopeptidase , domain2"/>
    <property type="match status" value="2"/>
</dbReference>
<comment type="cofactor">
    <cofactor evidence="1">
        <name>Zn(2+)</name>
        <dbReference type="ChEBI" id="CHEBI:29105"/>
    </cofactor>
</comment>
<dbReference type="GO" id="GO:0046872">
    <property type="term" value="F:metal ion binding"/>
    <property type="evidence" value="ECO:0007669"/>
    <property type="project" value="UniProtKB-KW"/>
</dbReference>
<evidence type="ECO:0000259" key="9">
    <source>
        <dbReference type="Pfam" id="PF01431"/>
    </source>
</evidence>
<dbReference type="GO" id="GO:0016485">
    <property type="term" value="P:protein processing"/>
    <property type="evidence" value="ECO:0007669"/>
    <property type="project" value="TreeGrafter"/>
</dbReference>
<keyword evidence="5" id="KW-0378">Hydrolase</keyword>
<keyword evidence="8" id="KW-0812">Transmembrane</keyword>
<proteinExistence type="inferred from homology"/>
<dbReference type="PROSITE" id="PS51885">
    <property type="entry name" value="NEPRILYSIN"/>
    <property type="match status" value="1"/>
</dbReference>
<keyword evidence="4" id="KW-0479">Metal-binding</keyword>
<dbReference type="OrthoDB" id="6503838at2759"/>
<evidence type="ECO:0000256" key="6">
    <source>
        <dbReference type="ARBA" id="ARBA00022833"/>
    </source>
</evidence>
<gene>
    <name evidence="11" type="ORF">OSB1V03_LOCUS6088</name>
</gene>
<evidence type="ECO:0000256" key="7">
    <source>
        <dbReference type="ARBA" id="ARBA00023049"/>
    </source>
</evidence>
<dbReference type="Gene3D" id="3.40.390.10">
    <property type="entry name" value="Collagenase (Catalytic Domain)"/>
    <property type="match status" value="2"/>
</dbReference>
<feature type="domain" description="Peptidase M13 C-terminal" evidence="9">
    <location>
        <begin position="584"/>
        <end position="686"/>
    </location>
</feature>
<keyword evidence="7" id="KW-0482">Metalloprotease</keyword>
<dbReference type="InterPro" id="IPR024079">
    <property type="entry name" value="MetalloPept_cat_dom_sf"/>
</dbReference>
<dbReference type="InterPro" id="IPR008753">
    <property type="entry name" value="Peptidase_M13_N"/>
</dbReference>
<dbReference type="InterPro" id="IPR042089">
    <property type="entry name" value="Peptidase_M13_dom_2"/>
</dbReference>
<dbReference type="SUPFAM" id="SSF55486">
    <property type="entry name" value="Metalloproteases ('zincins'), catalytic domain"/>
    <property type="match status" value="2"/>
</dbReference>
<feature type="transmembrane region" description="Helical" evidence="8">
    <location>
        <begin position="52"/>
        <end position="76"/>
    </location>
</feature>
<evidence type="ECO:0000256" key="8">
    <source>
        <dbReference type="SAM" id="Phobius"/>
    </source>
</evidence>
<dbReference type="PANTHER" id="PTHR11733:SF237">
    <property type="entry name" value="NEPRILYSIN-LIKE 4"/>
    <property type="match status" value="1"/>
</dbReference>
<comment type="similarity">
    <text evidence="2">Belongs to the peptidase M13 family.</text>
</comment>
<dbReference type="InterPro" id="IPR000718">
    <property type="entry name" value="Peptidase_M13"/>
</dbReference>
<dbReference type="CDD" id="cd08662">
    <property type="entry name" value="M13"/>
    <property type="match status" value="2"/>
</dbReference>
<keyword evidence="6" id="KW-0862">Zinc</keyword>
<evidence type="ECO:0000313" key="12">
    <source>
        <dbReference type="Proteomes" id="UP000759131"/>
    </source>
</evidence>
<dbReference type="EMBL" id="OC857801">
    <property type="protein sequence ID" value="CAD7625655.1"/>
    <property type="molecule type" value="Genomic_DNA"/>
</dbReference>
<name>A0A7R9KNZ1_9ACAR</name>
<feature type="domain" description="Peptidase M13 N-terminal" evidence="10">
    <location>
        <begin position="715"/>
        <end position="1106"/>
    </location>
</feature>
<dbReference type="Pfam" id="PF05649">
    <property type="entry name" value="Peptidase_M13_N"/>
    <property type="match status" value="2"/>
</dbReference>
<evidence type="ECO:0000256" key="4">
    <source>
        <dbReference type="ARBA" id="ARBA00022723"/>
    </source>
</evidence>
<accession>A0A7R9KNZ1</accession>
<keyword evidence="8" id="KW-0472">Membrane</keyword>
<dbReference type="EMBL" id="CAJPIZ010003226">
    <property type="protein sequence ID" value="CAG2106085.1"/>
    <property type="molecule type" value="Genomic_DNA"/>
</dbReference>
<protein>
    <recommendedName>
        <fullName evidence="13">Endothelin-converting enzyme 1</fullName>
    </recommendedName>
</protein>
<dbReference type="GO" id="GO:0005886">
    <property type="term" value="C:plasma membrane"/>
    <property type="evidence" value="ECO:0007669"/>
    <property type="project" value="TreeGrafter"/>
</dbReference>
<dbReference type="GO" id="GO:0004222">
    <property type="term" value="F:metalloendopeptidase activity"/>
    <property type="evidence" value="ECO:0007669"/>
    <property type="project" value="InterPro"/>
</dbReference>
<evidence type="ECO:0000256" key="3">
    <source>
        <dbReference type="ARBA" id="ARBA00022670"/>
    </source>
</evidence>
<sequence length="1374" mass="154392">MYGYIQSDGDEVECNLSSMKMSYGSGSKTALTDIIISPRRNLWSQRKPMEKYLILLVSALFVVTIGFILTAGIVSYNKQLAIFLRSENSTENTATTKTLIQAIINASNSPTFSSSTTDAVNTRSTEIIKDNTLESAGSEAVVQSPDICRTPACERAGKLIEASLNRSVDPCDDFYAFACGGWEATHSIPADKSRYGSFDAVDEQLKKDIKLYLSQSRTHNDSNAVIYASDLYKACIDEETINSRGVLPLLTALDSIGGWPLSGHFGSDVDIDYDWRDSLAKVVAKMGLPSIFSISIQPDANDTLVNRVYFDAASFGLGRNQLVNTSAYPDIVNAYKQYITQSAILLGAKNESQIQEDVNNLVNFETKLANLSLTPEKKRDSSVWYNRMTFEAFNKLTDNRVDWLNITNNIYSQLNLSIRVKSDELVIIQDMEYYKSVTELLSVTPSRVVANYLGWMAVMSLGSYTTKQFRDTVFNFDKVVSGVEKEAELWQTCTNSLSVTLQYAVSRLYVDNNFSQKDKQEAALMISDIKESWPMPPAIVNAAYEPTQNSITIPAGILKLPFFDSQRPAYLNYGAIGLPVLYWLNGKNTVGENIADNGGMRESYRAFQLYVKRHGEPQRLPYVSEYTAKQLYFIGHANVWCSLWRPEALKNQIQYNPHSPGKYRVNVPASNFIEFSNAYGCKSASVVQEPDICTTAACEAAGKILKANLNQSVDPCTDFFEFACGGWEASHTIPADKSSYISFDILDDNLHKSVKESLSKEPSKTDSNAVIYASDLYKACIDDATLTARGVAPLVSALNSVGGWPITGQTAPPSDWKDSFAKQVAKFGLSTIFSVSVQPDANETTVRRVYFDASGFGLGRNQLVNTTAYPDVVNAYKKYILQSAVLLGAKDDTQTHQDIEDILTFESKLAKLSLPQEKKRDSSVWYNRMSFEAFNKLTDNRVDWLKLTNDIFAQLGSTIRVKSDELVIIQDIEYYKGVTDLLSVVPSRVVSNYLGWMAVMSLGSYTTKQFRDTVFNFDKVVSGVQKESELWENCVNNLLSTISYAVSRLYIDKNFSQKDKQEAANIISDIKDSYNELIKESDWLDESTKNKSLFKLNAIKQNVGYPDWLLKNEDLDNYYNLKEKVDKKKSFEGFLNLQFNSQFRSFKALREKVDLSLSWPMPPAMVNAAYEPTQNSITIPAGILKTPFFDSQRPAVLNYGAIGLVIGHEMTHGFDDEGSQFDAEGNLKNWWTQAIHKKFDQKADCFVKEYSAEYVPEVQMHLNGKNTLGENIADNGGMRESYRAFEAYVKKHGEPQRLPHVTEYTGQQLYFLSHANVWCSLWRPEALKTQIEYNPHSPGKYRVNVPVSNFKPFSDAYKCSPESRMNRKDKCVLW</sequence>
<evidence type="ECO:0000313" key="11">
    <source>
        <dbReference type="EMBL" id="CAD7625655.1"/>
    </source>
</evidence>
<evidence type="ECO:0000256" key="2">
    <source>
        <dbReference type="ARBA" id="ARBA00007357"/>
    </source>
</evidence>
<keyword evidence="8" id="KW-1133">Transmembrane helix</keyword>
<organism evidence="11">
    <name type="scientific">Medioppia subpectinata</name>
    <dbReference type="NCBI Taxonomy" id="1979941"/>
    <lineage>
        <taxon>Eukaryota</taxon>
        <taxon>Metazoa</taxon>
        <taxon>Ecdysozoa</taxon>
        <taxon>Arthropoda</taxon>
        <taxon>Chelicerata</taxon>
        <taxon>Arachnida</taxon>
        <taxon>Acari</taxon>
        <taxon>Acariformes</taxon>
        <taxon>Sarcoptiformes</taxon>
        <taxon>Oribatida</taxon>
        <taxon>Brachypylina</taxon>
        <taxon>Oppioidea</taxon>
        <taxon>Oppiidae</taxon>
        <taxon>Medioppia</taxon>
    </lineage>
</organism>
<dbReference type="InterPro" id="IPR018497">
    <property type="entry name" value="Peptidase_M13_C"/>
</dbReference>
<keyword evidence="3" id="KW-0645">Protease</keyword>
<feature type="domain" description="Peptidase M13 C-terminal" evidence="9">
    <location>
        <begin position="541"/>
        <end position="578"/>
    </location>
</feature>
<dbReference type="Proteomes" id="UP000759131">
    <property type="component" value="Unassembled WGS sequence"/>
</dbReference>
<reference evidence="11" key="1">
    <citation type="submission" date="2020-11" db="EMBL/GenBank/DDBJ databases">
        <authorList>
            <person name="Tran Van P."/>
        </authorList>
    </citation>
    <scope>NUCLEOTIDE SEQUENCE</scope>
</reference>